<organism evidence="4 5">
    <name type="scientific">Enterocloster lavalensis</name>
    <dbReference type="NCBI Taxonomy" id="460384"/>
    <lineage>
        <taxon>Bacteria</taxon>
        <taxon>Bacillati</taxon>
        <taxon>Bacillota</taxon>
        <taxon>Clostridia</taxon>
        <taxon>Lachnospirales</taxon>
        <taxon>Lachnospiraceae</taxon>
        <taxon>Enterocloster</taxon>
    </lineage>
</organism>
<dbReference type="SMART" id="SM00331">
    <property type="entry name" value="PP2C_SIG"/>
    <property type="match status" value="1"/>
</dbReference>
<evidence type="ECO:0000259" key="3">
    <source>
        <dbReference type="SMART" id="SM00331"/>
    </source>
</evidence>
<accession>A0A1I0K0D5</accession>
<protein>
    <submittedName>
        <fullName evidence="4">Sigma-B regulation protein RsbU (Phosphoserine phosphatase)</fullName>
    </submittedName>
</protein>
<dbReference type="Gene3D" id="3.60.40.10">
    <property type="entry name" value="PPM-type phosphatase domain"/>
    <property type="match status" value="1"/>
</dbReference>
<feature type="transmembrane region" description="Helical" evidence="2">
    <location>
        <begin position="214"/>
        <end position="237"/>
    </location>
</feature>
<dbReference type="SUPFAM" id="SSF81606">
    <property type="entry name" value="PP2C-like"/>
    <property type="match status" value="1"/>
</dbReference>
<evidence type="ECO:0000313" key="4">
    <source>
        <dbReference type="EMBL" id="SEU17063.1"/>
    </source>
</evidence>
<keyword evidence="1" id="KW-0378">Hydrolase</keyword>
<dbReference type="InterPro" id="IPR001932">
    <property type="entry name" value="PPM-type_phosphatase-like_dom"/>
</dbReference>
<dbReference type="STRING" id="460384.SAMN05216313_14126"/>
<feature type="domain" description="PPM-type phosphatase" evidence="3">
    <location>
        <begin position="339"/>
        <end position="556"/>
    </location>
</feature>
<dbReference type="Pfam" id="PF07228">
    <property type="entry name" value="SpoIIE"/>
    <property type="match status" value="1"/>
</dbReference>
<dbReference type="SUPFAM" id="SSF103190">
    <property type="entry name" value="Sensory domain-like"/>
    <property type="match status" value="1"/>
</dbReference>
<gene>
    <name evidence="4" type="ORF">SAMN05216313_14126</name>
</gene>
<dbReference type="AlphaFoldDB" id="A0A1I0K0D5"/>
<dbReference type="InterPro" id="IPR036457">
    <property type="entry name" value="PPM-type-like_dom_sf"/>
</dbReference>
<name>A0A1I0K0D5_9FIRM</name>
<keyword evidence="2" id="KW-0812">Transmembrane</keyword>
<dbReference type="InterPro" id="IPR052016">
    <property type="entry name" value="Bact_Sigma-Reg"/>
</dbReference>
<dbReference type="InterPro" id="IPR029151">
    <property type="entry name" value="Sensor-like_sf"/>
</dbReference>
<reference evidence="5" key="1">
    <citation type="submission" date="2016-10" db="EMBL/GenBank/DDBJ databases">
        <authorList>
            <person name="Varghese N."/>
            <person name="Submissions S."/>
        </authorList>
    </citation>
    <scope>NUCLEOTIDE SEQUENCE [LARGE SCALE GENOMIC DNA]</scope>
    <source>
        <strain evidence="5">NLAE-zl-G277</strain>
    </source>
</reference>
<dbReference type="PANTHER" id="PTHR43156:SF2">
    <property type="entry name" value="STAGE II SPORULATION PROTEIN E"/>
    <property type="match status" value="1"/>
</dbReference>
<evidence type="ECO:0000313" key="5">
    <source>
        <dbReference type="Proteomes" id="UP000198508"/>
    </source>
</evidence>
<evidence type="ECO:0000256" key="1">
    <source>
        <dbReference type="ARBA" id="ARBA00022801"/>
    </source>
</evidence>
<keyword evidence="5" id="KW-1185">Reference proteome</keyword>
<dbReference type="Proteomes" id="UP000198508">
    <property type="component" value="Unassembled WGS sequence"/>
</dbReference>
<dbReference type="RefSeq" id="WP_166435099.1">
    <property type="nucleotide sequence ID" value="NZ_DAINWJ010000241.1"/>
</dbReference>
<keyword evidence="2" id="KW-1133">Transmembrane helix</keyword>
<evidence type="ECO:0000256" key="2">
    <source>
        <dbReference type="SAM" id="Phobius"/>
    </source>
</evidence>
<dbReference type="PANTHER" id="PTHR43156">
    <property type="entry name" value="STAGE II SPORULATION PROTEIN E-RELATED"/>
    <property type="match status" value="1"/>
</dbReference>
<dbReference type="EMBL" id="FOIM01000041">
    <property type="protein sequence ID" value="SEU17063.1"/>
    <property type="molecule type" value="Genomic_DNA"/>
</dbReference>
<keyword evidence="2" id="KW-0472">Membrane</keyword>
<proteinExistence type="predicted"/>
<dbReference type="GO" id="GO:0016791">
    <property type="term" value="F:phosphatase activity"/>
    <property type="evidence" value="ECO:0007669"/>
    <property type="project" value="TreeGrafter"/>
</dbReference>
<dbReference type="Gene3D" id="6.10.340.10">
    <property type="match status" value="1"/>
</dbReference>
<sequence>MRHSLKSKMTAIVLLVAAALSATAVLVGYKVYSRVMDSYYTNHAMNLAGTVAATVDKTDMRRYADQVLRIYGGSGLRDEETEEGQQEYFALFDGVEDGNYRRELKQLRDIKRVNDILYLYIITTDPATRAGIYVMDSDESDGVCPIGTWEVLYDENQAVFEDPLRGFPAYISNTGDFGWLCSAGAPIVDQDGGVIGYVMVDISMEEVMNDRHAFLFKFCAALAMTTLAMVALMVYFVNRKIVSPINQLAAAAASYISDKKRMDVGGEKESSIQKLAIRTGDEIENLSEAVKKMEKDLYAYVDDLTRMTAEKERISAELDVATQIQADMLPRIFPPFPDRTEFDIYATMNPAKEVGGDFYDFFLVDEDHLAVVIADVSGKGVPAALFMVIAKTLINNHARGGESLEQVFMNTNDQLCESNQEGMFVTACMGLLTLSTGKLEFVNAGHNPPLLKKAKGGFTYLKLKSGFVLAGMEHMKYRKCELSMEPGDVLYLYTDGVTEATDGENRLYGEERLKTVLDRNQECCPAQLLPAVKEDIDKFVGQAPQFDDITMLCLKYLGTE</sequence>